<gene>
    <name evidence="4" type="ORF">HEQ75_23055</name>
</gene>
<evidence type="ECO:0000313" key="4">
    <source>
        <dbReference type="EMBL" id="NKC33760.1"/>
    </source>
</evidence>
<comment type="caution">
    <text evidence="4">The sequence shown here is derived from an EMBL/GenBank/DDBJ whole genome shotgun (WGS) entry which is preliminary data.</text>
</comment>
<dbReference type="Proteomes" id="UP000787635">
    <property type="component" value="Unassembled WGS sequence"/>
</dbReference>
<dbReference type="PANTHER" id="PTHR34557:SF1">
    <property type="entry name" value="PHYTOCHROMOBILIN:FERREDOXIN OXIDOREDUCTASE, CHLOROPLASTIC"/>
    <property type="match status" value="1"/>
</dbReference>
<sequence>MTLIRRLDETAQALAEALPGAAGARILPVPDWLQRAGQEGTLRRPLAWRNTVLATATLRRLHVEYFAIPGEIAVLHVCAFPHLDRALPIFGFDVIAGRDRATGCFLDLSPSVPEAEAMVAAWGGRAAARLPSLGLQRSLPEWTAIFSPQAVAVRPADVAGFDAGLDFGRESLAMLLAAEAPRLQETTAMAAAQRRYVEAQRRNDRTRRMLAGCIGTALADAFIATCLFPLPPAMAEG</sequence>
<evidence type="ECO:0000256" key="2">
    <source>
        <dbReference type="ARBA" id="ARBA00023002"/>
    </source>
</evidence>
<dbReference type="RefSeq" id="WP_168034479.1">
    <property type="nucleotide sequence ID" value="NZ_JAAVNE010000053.1"/>
</dbReference>
<evidence type="ECO:0000256" key="1">
    <source>
        <dbReference type="ARBA" id="ARBA00006908"/>
    </source>
</evidence>
<dbReference type="Gene3D" id="3.40.1500.20">
    <property type="match status" value="1"/>
</dbReference>
<dbReference type="InterPro" id="IPR009249">
    <property type="entry name" value="Ferredoxin-dep_bilin_Rdtase"/>
</dbReference>
<comment type="similarity">
    <text evidence="1">Belongs to the HY2 family.</text>
</comment>
<reference evidence="4 5" key="1">
    <citation type="submission" date="2020-03" db="EMBL/GenBank/DDBJ databases">
        <title>Roseomonas selenitidurans sp. nov. isolated from urban soil.</title>
        <authorList>
            <person name="Liu H."/>
        </authorList>
    </citation>
    <scope>NUCLEOTIDE SEQUENCE [LARGE SCALE GENOMIC DNA]</scope>
    <source>
        <strain evidence="4 5">BU-1</strain>
    </source>
</reference>
<keyword evidence="5" id="KW-1185">Reference proteome</keyword>
<evidence type="ECO:0000256" key="3">
    <source>
        <dbReference type="SAM" id="Phobius"/>
    </source>
</evidence>
<feature type="transmembrane region" description="Helical" evidence="3">
    <location>
        <begin position="209"/>
        <end position="230"/>
    </location>
</feature>
<keyword evidence="3" id="KW-0812">Transmembrane</keyword>
<protein>
    <recommendedName>
        <fullName evidence="6">Phycocyanobilin:ferredoxin oxidoreductase</fullName>
    </recommendedName>
</protein>
<dbReference type="EMBL" id="JAAVNE010000053">
    <property type="protein sequence ID" value="NKC33760.1"/>
    <property type="molecule type" value="Genomic_DNA"/>
</dbReference>
<name>A0ABX1EFT6_9PROT</name>
<keyword evidence="3" id="KW-1133">Transmembrane helix</keyword>
<keyword evidence="2" id="KW-0560">Oxidoreductase</keyword>
<accession>A0ABX1EFT6</accession>
<organism evidence="4 5">
    <name type="scientific">Falsiroseomonas selenitidurans</name>
    <dbReference type="NCBI Taxonomy" id="2716335"/>
    <lineage>
        <taxon>Bacteria</taxon>
        <taxon>Pseudomonadati</taxon>
        <taxon>Pseudomonadota</taxon>
        <taxon>Alphaproteobacteria</taxon>
        <taxon>Acetobacterales</taxon>
        <taxon>Roseomonadaceae</taxon>
        <taxon>Falsiroseomonas</taxon>
    </lineage>
</organism>
<dbReference type="PANTHER" id="PTHR34557">
    <property type="entry name" value="PHYTOCHROMOBILIN:FERREDOXIN OXIDOREDUCTASE, CHLOROPLASTIC"/>
    <property type="match status" value="1"/>
</dbReference>
<evidence type="ECO:0000313" key="5">
    <source>
        <dbReference type="Proteomes" id="UP000787635"/>
    </source>
</evidence>
<keyword evidence="3" id="KW-0472">Membrane</keyword>
<evidence type="ECO:0008006" key="6">
    <source>
        <dbReference type="Google" id="ProtNLM"/>
    </source>
</evidence>
<dbReference type="Pfam" id="PF05996">
    <property type="entry name" value="Fe_bilin_red"/>
    <property type="match status" value="1"/>
</dbReference>
<proteinExistence type="inferred from homology"/>